<evidence type="ECO:0000256" key="1">
    <source>
        <dbReference type="SAM" id="MobiDB-lite"/>
    </source>
</evidence>
<keyword evidence="3" id="KW-1185">Reference proteome</keyword>
<dbReference type="EMBL" id="JAAKFY010000025">
    <property type="protein sequence ID" value="KAF3834658.1"/>
    <property type="molecule type" value="Genomic_DNA"/>
</dbReference>
<feature type="compositionally biased region" description="Low complexity" evidence="1">
    <location>
        <begin position="63"/>
        <end position="107"/>
    </location>
</feature>
<evidence type="ECO:0000313" key="2">
    <source>
        <dbReference type="EMBL" id="KAF3834658.1"/>
    </source>
</evidence>
<gene>
    <name evidence="2" type="ORF">F7725_027216</name>
</gene>
<dbReference type="AlphaFoldDB" id="A0A7J5XEC2"/>
<feature type="region of interest" description="Disordered" evidence="1">
    <location>
        <begin position="1"/>
        <end position="124"/>
    </location>
</feature>
<evidence type="ECO:0000313" key="3">
    <source>
        <dbReference type="Proteomes" id="UP000518266"/>
    </source>
</evidence>
<organism evidence="2 3">
    <name type="scientific">Dissostichus mawsoni</name>
    <name type="common">Antarctic cod</name>
    <dbReference type="NCBI Taxonomy" id="36200"/>
    <lineage>
        <taxon>Eukaryota</taxon>
        <taxon>Metazoa</taxon>
        <taxon>Chordata</taxon>
        <taxon>Craniata</taxon>
        <taxon>Vertebrata</taxon>
        <taxon>Euteleostomi</taxon>
        <taxon>Actinopterygii</taxon>
        <taxon>Neopterygii</taxon>
        <taxon>Teleostei</taxon>
        <taxon>Neoteleostei</taxon>
        <taxon>Acanthomorphata</taxon>
        <taxon>Eupercaria</taxon>
        <taxon>Perciformes</taxon>
        <taxon>Notothenioidei</taxon>
        <taxon>Nototheniidae</taxon>
        <taxon>Dissostichus</taxon>
    </lineage>
</organism>
<protein>
    <submittedName>
        <fullName evidence="2">Uncharacterized protein</fullName>
    </submittedName>
</protein>
<comment type="caution">
    <text evidence="2">The sequence shown here is derived from an EMBL/GenBank/DDBJ whole genome shotgun (WGS) entry which is preliminary data.</text>
</comment>
<reference evidence="2 3" key="1">
    <citation type="submission" date="2020-03" db="EMBL/GenBank/DDBJ databases">
        <title>Dissostichus mawsoni Genome sequencing and assembly.</title>
        <authorList>
            <person name="Park H."/>
        </authorList>
    </citation>
    <scope>NUCLEOTIDE SEQUENCE [LARGE SCALE GENOMIC DNA]</scope>
    <source>
        <strain evidence="2">DM0001</strain>
        <tissue evidence="2">Muscle</tissue>
    </source>
</reference>
<accession>A0A7J5XEC2</accession>
<feature type="region of interest" description="Disordered" evidence="1">
    <location>
        <begin position="140"/>
        <end position="181"/>
    </location>
</feature>
<feature type="compositionally biased region" description="Polar residues" evidence="1">
    <location>
        <begin position="27"/>
        <end position="37"/>
    </location>
</feature>
<sequence>MSAGLPDLERMALTLPRNRNAKPPLERTSSSSSTPENGRQPDEGTAQIRERPKAKMVPRGTGTPSSSTSKTSSSSPKTPSSSTSKTSSSSPKTPSSSTSKTLSSSSSQTHNHKVPVLISPTLKPPDVHLVALDSQGNRFKLLSENPDRPRLVKPKCAPPPPPTLRNQHSYSETTGGRRRGR</sequence>
<feature type="compositionally biased region" description="Polar residues" evidence="1">
    <location>
        <begin position="164"/>
        <end position="174"/>
    </location>
</feature>
<proteinExistence type="predicted"/>
<dbReference type="OrthoDB" id="98077at2759"/>
<name>A0A7J5XEC2_DISMA</name>
<dbReference type="Proteomes" id="UP000518266">
    <property type="component" value="Unassembled WGS sequence"/>
</dbReference>